<dbReference type="Gene3D" id="3.30.360.10">
    <property type="entry name" value="Dihydrodipicolinate Reductase, domain 2"/>
    <property type="match status" value="1"/>
</dbReference>
<feature type="domain" description="Gfo/Idh/MocA-like oxidoreductase N-terminal" evidence="1">
    <location>
        <begin position="10"/>
        <end position="121"/>
    </location>
</feature>
<organism evidence="3 4">
    <name type="scientific">Sodalis praecaptivus</name>
    <dbReference type="NCBI Taxonomy" id="1239307"/>
    <lineage>
        <taxon>Bacteria</taxon>
        <taxon>Pseudomonadati</taxon>
        <taxon>Pseudomonadota</taxon>
        <taxon>Gammaproteobacteria</taxon>
        <taxon>Enterobacterales</taxon>
        <taxon>Bruguierivoracaceae</taxon>
        <taxon>Sodalis</taxon>
    </lineage>
</organism>
<accession>W0HV47</accession>
<protein>
    <submittedName>
        <fullName evidence="3">Oxidoreductase domain protein</fullName>
    </submittedName>
</protein>
<dbReference type="InterPro" id="IPR055170">
    <property type="entry name" value="GFO_IDH_MocA-like_dom"/>
</dbReference>
<gene>
    <name evidence="3" type="ORF">Sant_2703</name>
</gene>
<dbReference type="KEGG" id="sod:Sant_2703"/>
<dbReference type="AlphaFoldDB" id="W0HV47"/>
<keyword evidence="4" id="KW-1185">Reference proteome</keyword>
<dbReference type="PATRIC" id="fig|1239307.3.peg.3013"/>
<proteinExistence type="predicted"/>
<evidence type="ECO:0000259" key="2">
    <source>
        <dbReference type="Pfam" id="PF22725"/>
    </source>
</evidence>
<dbReference type="Pfam" id="PF01408">
    <property type="entry name" value="GFO_IDH_MocA"/>
    <property type="match status" value="1"/>
</dbReference>
<dbReference type="GO" id="GO:0000166">
    <property type="term" value="F:nucleotide binding"/>
    <property type="evidence" value="ECO:0007669"/>
    <property type="project" value="InterPro"/>
</dbReference>
<dbReference type="SUPFAM" id="SSF51735">
    <property type="entry name" value="NAD(P)-binding Rossmann-fold domains"/>
    <property type="match status" value="1"/>
</dbReference>
<dbReference type="InterPro" id="IPR036291">
    <property type="entry name" value="NAD(P)-bd_dom_sf"/>
</dbReference>
<dbReference type="InterPro" id="IPR000683">
    <property type="entry name" value="Gfo/Idh/MocA-like_OxRdtase_N"/>
</dbReference>
<evidence type="ECO:0000313" key="3">
    <source>
        <dbReference type="EMBL" id="AHF77731.1"/>
    </source>
</evidence>
<reference evidence="3 4" key="1">
    <citation type="journal article" date="2014" name="Genome Biol. Evol.">
        <title>Genome degeneration and adaptation in a nascent stage of symbiosis.</title>
        <authorList>
            <person name="Oakeson K.F."/>
            <person name="Gil R."/>
            <person name="Clayton A.L."/>
            <person name="Dunn D.M."/>
            <person name="von Niederhausern A.C."/>
            <person name="Hamil C."/>
            <person name="Aoyagi A."/>
            <person name="Duval B."/>
            <person name="Baca A."/>
            <person name="Silva F.J."/>
            <person name="Vallier A."/>
            <person name="Jackson D.G."/>
            <person name="Latorre A."/>
            <person name="Weiss R.B."/>
            <person name="Heddi A."/>
            <person name="Moya A."/>
            <person name="Dale C."/>
        </authorList>
    </citation>
    <scope>NUCLEOTIDE SEQUENCE [LARGE SCALE GENOMIC DNA]</scope>
    <source>
        <strain evidence="3 4">HS1</strain>
    </source>
</reference>
<dbReference type="EMBL" id="CP006569">
    <property type="protein sequence ID" value="AHF77731.1"/>
    <property type="molecule type" value="Genomic_DNA"/>
</dbReference>
<dbReference type="HOGENOM" id="CLU_023194_1_0_6"/>
<evidence type="ECO:0000313" key="4">
    <source>
        <dbReference type="Proteomes" id="UP000019028"/>
    </source>
</evidence>
<name>W0HV47_9GAMM</name>
<dbReference type="InterPro" id="IPR052515">
    <property type="entry name" value="Gfo/Idh/MocA_Oxidoreductase"/>
</dbReference>
<dbReference type="Gene3D" id="3.40.50.720">
    <property type="entry name" value="NAD(P)-binding Rossmann-like Domain"/>
    <property type="match status" value="1"/>
</dbReference>
<dbReference type="Proteomes" id="UP000019028">
    <property type="component" value="Chromosome"/>
</dbReference>
<dbReference type="PANTHER" id="PTHR43249">
    <property type="entry name" value="UDP-N-ACETYL-2-AMINO-2-DEOXY-D-GLUCURONATE OXIDASE"/>
    <property type="match status" value="1"/>
</dbReference>
<dbReference type="PANTHER" id="PTHR43249:SF1">
    <property type="entry name" value="D-GLUCOSIDE 3-DEHYDROGENASE"/>
    <property type="match status" value="1"/>
</dbReference>
<feature type="domain" description="GFO/IDH/MocA-like oxidoreductase" evidence="2">
    <location>
        <begin position="131"/>
        <end position="252"/>
    </location>
</feature>
<sequence>MYEICHCGYIVGTGNISGTYADALQAVAGCELTGFISRRQPSHGLAGHPSLPCWPTLAEVDKPFDAVIVATPNGLHPHSAIEAAGLGKHILVEKPLAITVAAMDNMIDAARQHGVTLAVSYQRRSYPDNLAVKALLARGALGRIYSADLSCRFWRDQPYYDSAEYRGGYRLDGGGVFMQQASHAIDTYIWLFGMPARLHGELATFAHQMEAEDHGAVVLRYDNGMIGTIVASTCARPGYPPRLEVCCEKGTFTLLNDCIDVWQIEGVDNPAQPRPPLADNGASSATLNDSRRHQAILADFERAVAEGEPPLAAADDARRATELILQIYHQHERKE</sequence>
<dbReference type="Pfam" id="PF22725">
    <property type="entry name" value="GFO_IDH_MocA_C3"/>
    <property type="match status" value="1"/>
</dbReference>
<dbReference type="SUPFAM" id="SSF55347">
    <property type="entry name" value="Glyceraldehyde-3-phosphate dehydrogenase-like, C-terminal domain"/>
    <property type="match status" value="1"/>
</dbReference>
<evidence type="ECO:0000259" key="1">
    <source>
        <dbReference type="Pfam" id="PF01408"/>
    </source>
</evidence>